<dbReference type="GO" id="GO:0000287">
    <property type="term" value="F:magnesium ion binding"/>
    <property type="evidence" value="ECO:0007669"/>
    <property type="project" value="UniProtKB-UniRule"/>
</dbReference>
<sequence>MREIIYITGTDTDVGKTMATAALAATLAARGASVAVYKPTQTGVPPGGHGDMDEVARLAGVAVVREGVRLRHPMAPVAAALREHRRLPSLAEHVDHISELAAVHSHVLIEGAGGLLVELDGQWHTVADLAGATREVARTAVVVVCRSGLGTLNHTELTVEALQSRGLPVPALVIGSWPSAPSEIELSNRDHLHALDAAFLGSLPEGASKLDPHDFRRLAPHWLALPGWA</sequence>
<dbReference type="NCBIfam" id="TIGR00347">
    <property type="entry name" value="bioD"/>
    <property type="match status" value="1"/>
</dbReference>
<dbReference type="KEGG" id="aaq:AOC05_12095"/>
<evidence type="ECO:0000256" key="1">
    <source>
        <dbReference type="HAMAP-Rule" id="MF_00336"/>
    </source>
</evidence>
<dbReference type="AlphaFoldDB" id="A0A0M5LXL7"/>
<comment type="function">
    <text evidence="1">Catalyzes a mechanistically unusual reaction, the ATP-dependent insertion of CO2 between the N7 and N8 nitrogen atoms of 7,8-diaminopelargonic acid (DAPA, also called 7,8-diammoniononanoate) to form a ureido ring.</text>
</comment>
<dbReference type="GO" id="GO:0005524">
    <property type="term" value="F:ATP binding"/>
    <property type="evidence" value="ECO:0007669"/>
    <property type="project" value="UniProtKB-UniRule"/>
</dbReference>
<feature type="active site" evidence="1">
    <location>
        <position position="38"/>
    </location>
</feature>
<keyword evidence="1" id="KW-0963">Cytoplasm</keyword>
<dbReference type="SUPFAM" id="SSF52540">
    <property type="entry name" value="P-loop containing nucleoside triphosphate hydrolases"/>
    <property type="match status" value="1"/>
</dbReference>
<feature type="binding site" evidence="1">
    <location>
        <position position="42"/>
    </location>
    <ligand>
        <name>substrate</name>
    </ligand>
</feature>
<feature type="binding site" evidence="1">
    <location>
        <begin position="175"/>
        <end position="176"/>
    </location>
    <ligand>
        <name>ATP</name>
        <dbReference type="ChEBI" id="CHEBI:30616"/>
    </ligand>
</feature>
<protein>
    <recommendedName>
        <fullName evidence="1">ATP-dependent dethiobiotin synthetase BioD</fullName>
        <ecNumber evidence="1">6.3.3.3</ecNumber>
    </recommendedName>
    <alternativeName>
        <fullName evidence="1">DTB synthetase</fullName>
        <shortName evidence="1">DTBS</shortName>
    </alternativeName>
    <alternativeName>
        <fullName evidence="1">Dethiobiotin synthase</fullName>
    </alternativeName>
</protein>
<feature type="binding site" evidence="1">
    <location>
        <begin position="110"/>
        <end position="113"/>
    </location>
    <ligand>
        <name>ATP</name>
        <dbReference type="ChEBI" id="CHEBI:30616"/>
    </ligand>
</feature>
<gene>
    <name evidence="1" type="primary">bioD</name>
    <name evidence="2" type="ORF">AOC05_12095</name>
</gene>
<keyword evidence="1" id="KW-0547">Nucleotide-binding</keyword>
<dbReference type="GO" id="GO:0009102">
    <property type="term" value="P:biotin biosynthetic process"/>
    <property type="evidence" value="ECO:0007669"/>
    <property type="project" value="UniProtKB-UniRule"/>
</dbReference>
<comment type="pathway">
    <text evidence="1">Cofactor biosynthesis; biotin biosynthesis; biotin from 7,8-diaminononanoate: step 1/2.</text>
</comment>
<dbReference type="PATRIC" id="fig|656366.3.peg.2614"/>
<feature type="binding site" evidence="1">
    <location>
        <position position="51"/>
    </location>
    <ligand>
        <name>Mg(2+)</name>
        <dbReference type="ChEBI" id="CHEBI:18420"/>
    </ligand>
</feature>
<proteinExistence type="inferred from homology"/>
<comment type="caution">
    <text evidence="1">Lacks conserved residue(s) required for the propagation of feature annotation.</text>
</comment>
<dbReference type="GO" id="GO:0005829">
    <property type="term" value="C:cytosol"/>
    <property type="evidence" value="ECO:0007669"/>
    <property type="project" value="TreeGrafter"/>
</dbReference>
<keyword evidence="1" id="KW-0093">Biotin biosynthesis</keyword>
<dbReference type="Proteomes" id="UP000062833">
    <property type="component" value="Chromosome"/>
</dbReference>
<dbReference type="Gene3D" id="3.40.50.300">
    <property type="entry name" value="P-loop containing nucleotide triphosphate hydrolases"/>
    <property type="match status" value="1"/>
</dbReference>
<dbReference type="Pfam" id="PF13500">
    <property type="entry name" value="AAA_26"/>
    <property type="match status" value="1"/>
</dbReference>
<name>A0A0M5LXL7_9MICC</name>
<dbReference type="InterPro" id="IPR027417">
    <property type="entry name" value="P-loop_NTPase"/>
</dbReference>
<dbReference type="CDD" id="cd03109">
    <property type="entry name" value="DTBS"/>
    <property type="match status" value="1"/>
</dbReference>
<dbReference type="InterPro" id="IPR004472">
    <property type="entry name" value="DTB_synth_BioD"/>
</dbReference>
<keyword evidence="1" id="KW-0067">ATP-binding</keyword>
<organism evidence="2 3">
    <name type="scientific">Arthrobacter alpinus</name>
    <dbReference type="NCBI Taxonomy" id="656366"/>
    <lineage>
        <taxon>Bacteria</taxon>
        <taxon>Bacillati</taxon>
        <taxon>Actinomycetota</taxon>
        <taxon>Actinomycetes</taxon>
        <taxon>Micrococcales</taxon>
        <taxon>Micrococcaceae</taxon>
        <taxon>Arthrobacter</taxon>
    </lineage>
</organism>
<dbReference type="PIRSF" id="PIRSF006755">
    <property type="entry name" value="DTB_synth"/>
    <property type="match status" value="1"/>
</dbReference>
<feature type="binding site" evidence="1">
    <location>
        <position position="205"/>
    </location>
    <ligand>
        <name>ATP</name>
        <dbReference type="ChEBI" id="CHEBI:30616"/>
    </ligand>
</feature>
<dbReference type="PANTHER" id="PTHR43210">
    <property type="entry name" value="DETHIOBIOTIN SYNTHETASE"/>
    <property type="match status" value="1"/>
</dbReference>
<accession>A0A0M5LXL7</accession>
<feature type="binding site" evidence="1">
    <location>
        <position position="51"/>
    </location>
    <ligand>
        <name>ATP</name>
        <dbReference type="ChEBI" id="CHEBI:30616"/>
    </ligand>
</feature>
<keyword evidence="3" id="KW-1185">Reference proteome</keyword>
<dbReference type="HAMAP" id="MF_00336">
    <property type="entry name" value="BioD"/>
    <property type="match status" value="1"/>
</dbReference>
<feature type="binding site" evidence="1">
    <location>
        <position position="110"/>
    </location>
    <ligand>
        <name>Mg(2+)</name>
        <dbReference type="ChEBI" id="CHEBI:18420"/>
    </ligand>
</feature>
<comment type="catalytic activity">
    <reaction evidence="1">
        <text>(7R,8S)-7,8-diammoniononanoate + CO2 + ATP = (4R,5S)-dethiobiotin + ADP + phosphate + 3 H(+)</text>
        <dbReference type="Rhea" id="RHEA:15805"/>
        <dbReference type="ChEBI" id="CHEBI:15378"/>
        <dbReference type="ChEBI" id="CHEBI:16526"/>
        <dbReference type="ChEBI" id="CHEBI:30616"/>
        <dbReference type="ChEBI" id="CHEBI:43474"/>
        <dbReference type="ChEBI" id="CHEBI:149469"/>
        <dbReference type="ChEBI" id="CHEBI:149473"/>
        <dbReference type="ChEBI" id="CHEBI:456216"/>
        <dbReference type="EC" id="6.3.3.3"/>
    </reaction>
</comment>
<comment type="similarity">
    <text evidence="1">Belongs to the dethiobiotin synthetase family.</text>
</comment>
<dbReference type="EMBL" id="CP012677">
    <property type="protein sequence ID" value="ALE92862.1"/>
    <property type="molecule type" value="Genomic_DNA"/>
</dbReference>
<dbReference type="RefSeq" id="WP_062007441.1">
    <property type="nucleotide sequence ID" value="NZ_CP012677.1"/>
</dbReference>
<keyword evidence="1" id="KW-0436">Ligase</keyword>
<keyword evidence="1" id="KW-0460">Magnesium</keyword>
<keyword evidence="1" id="KW-0479">Metal-binding</keyword>
<dbReference type="EC" id="6.3.3.3" evidence="1"/>
<dbReference type="PANTHER" id="PTHR43210:SF5">
    <property type="entry name" value="DETHIOBIOTIN SYNTHETASE"/>
    <property type="match status" value="1"/>
</dbReference>
<comment type="cofactor">
    <cofactor evidence="1">
        <name>Mg(2+)</name>
        <dbReference type="ChEBI" id="CHEBI:18420"/>
    </cofactor>
</comment>
<comment type="subcellular location">
    <subcellularLocation>
        <location evidence="1">Cytoplasm</location>
    </subcellularLocation>
</comment>
<feature type="binding site" evidence="1">
    <location>
        <position position="17"/>
    </location>
    <ligand>
        <name>Mg(2+)</name>
        <dbReference type="ChEBI" id="CHEBI:18420"/>
    </ligand>
</feature>
<reference evidence="3" key="1">
    <citation type="submission" date="2015-09" db="EMBL/GenBank/DDBJ databases">
        <title>Complete genome of Arthrobacter alpinus strain R3.8.</title>
        <authorList>
            <person name="See-Too W.S."/>
            <person name="Chan K.G."/>
        </authorList>
    </citation>
    <scope>NUCLEOTIDE SEQUENCE [LARGE SCALE GENOMIC DNA]</scope>
    <source>
        <strain evidence="3">R3.8</strain>
    </source>
</reference>
<evidence type="ECO:0000313" key="2">
    <source>
        <dbReference type="EMBL" id="ALE92862.1"/>
    </source>
</evidence>
<comment type="subunit">
    <text evidence="1">Homodimer.</text>
</comment>
<evidence type="ECO:0000313" key="3">
    <source>
        <dbReference type="Proteomes" id="UP000062833"/>
    </source>
</evidence>
<dbReference type="GO" id="GO:0004141">
    <property type="term" value="F:dethiobiotin synthase activity"/>
    <property type="evidence" value="ECO:0007669"/>
    <property type="project" value="UniProtKB-UniRule"/>
</dbReference>
<dbReference type="UniPathway" id="UPA00078">
    <property type="reaction ID" value="UER00161"/>
</dbReference>